<evidence type="ECO:0000256" key="4">
    <source>
        <dbReference type="ARBA" id="ARBA00022553"/>
    </source>
</evidence>
<comment type="cofactor">
    <cofactor evidence="1">
        <name>Mg(2+)</name>
        <dbReference type="ChEBI" id="CHEBI:18420"/>
    </cofactor>
</comment>
<feature type="domain" description="Histidine kinase/HSP90-like ATPase" evidence="13">
    <location>
        <begin position="513"/>
        <end position="603"/>
    </location>
</feature>
<dbReference type="SMART" id="SM00065">
    <property type="entry name" value="GAF"/>
    <property type="match status" value="2"/>
</dbReference>
<keyword evidence="7 14" id="KW-0418">Kinase</keyword>
<dbReference type="Gene3D" id="3.30.450.40">
    <property type="match status" value="2"/>
</dbReference>
<dbReference type="SUPFAM" id="SSF55781">
    <property type="entry name" value="GAF domain-like"/>
    <property type="match status" value="2"/>
</dbReference>
<dbReference type="AlphaFoldDB" id="A0A7W9GRS6"/>
<dbReference type="GO" id="GO:0020037">
    <property type="term" value="F:heme binding"/>
    <property type="evidence" value="ECO:0007669"/>
    <property type="project" value="UniProtKB-ARBA"/>
</dbReference>
<dbReference type="InterPro" id="IPR036890">
    <property type="entry name" value="HATPase_C_sf"/>
</dbReference>
<dbReference type="GO" id="GO:0070026">
    <property type="term" value="F:nitric oxide binding"/>
    <property type="evidence" value="ECO:0007669"/>
    <property type="project" value="UniProtKB-ARBA"/>
</dbReference>
<keyword evidence="6" id="KW-0479">Metal-binding</keyword>
<dbReference type="InterPro" id="IPR003594">
    <property type="entry name" value="HATPase_dom"/>
</dbReference>
<dbReference type="GO" id="GO:0070025">
    <property type="term" value="F:carbon monoxide binding"/>
    <property type="evidence" value="ECO:0007669"/>
    <property type="project" value="UniProtKB-ARBA"/>
</dbReference>
<dbReference type="CDD" id="cd16917">
    <property type="entry name" value="HATPase_UhpB-NarQ-NarX-like"/>
    <property type="match status" value="1"/>
</dbReference>
<comment type="caution">
    <text evidence="14">The sequence shown here is derived from an EMBL/GenBank/DDBJ whole genome shotgun (WGS) entry which is preliminary data.</text>
</comment>
<dbReference type="GO" id="GO:0000287">
    <property type="term" value="F:magnesium ion binding"/>
    <property type="evidence" value="ECO:0007669"/>
    <property type="project" value="UniProtKB-ARBA"/>
</dbReference>
<dbReference type="InterPro" id="IPR050482">
    <property type="entry name" value="Sensor_HK_TwoCompSys"/>
</dbReference>
<evidence type="ECO:0000256" key="5">
    <source>
        <dbReference type="ARBA" id="ARBA00022679"/>
    </source>
</evidence>
<dbReference type="GO" id="GO:0019826">
    <property type="term" value="F:oxygen sensor activity"/>
    <property type="evidence" value="ECO:0007669"/>
    <property type="project" value="UniProtKB-ARBA"/>
</dbReference>
<dbReference type="InterPro" id="IPR011712">
    <property type="entry name" value="Sig_transdc_His_kin_sub3_dim/P"/>
</dbReference>
<dbReference type="GO" id="GO:0000155">
    <property type="term" value="F:phosphorelay sensor kinase activity"/>
    <property type="evidence" value="ECO:0007669"/>
    <property type="project" value="InterPro"/>
</dbReference>
<name>A0A7W9GRS6_9ACTN</name>
<dbReference type="InterPro" id="IPR029016">
    <property type="entry name" value="GAF-like_dom_sf"/>
</dbReference>
<keyword evidence="4" id="KW-0597">Phosphoprotein</keyword>
<proteinExistence type="predicted"/>
<dbReference type="Gene3D" id="1.20.5.1930">
    <property type="match status" value="1"/>
</dbReference>
<dbReference type="Proteomes" id="UP000542813">
    <property type="component" value="Unassembled WGS sequence"/>
</dbReference>
<dbReference type="PANTHER" id="PTHR24421">
    <property type="entry name" value="NITRATE/NITRITE SENSOR PROTEIN NARX-RELATED"/>
    <property type="match status" value="1"/>
</dbReference>
<evidence type="ECO:0000256" key="1">
    <source>
        <dbReference type="ARBA" id="ARBA00001946"/>
    </source>
</evidence>
<dbReference type="Pfam" id="PF13492">
    <property type="entry name" value="GAF_3"/>
    <property type="match status" value="1"/>
</dbReference>
<evidence type="ECO:0000256" key="3">
    <source>
        <dbReference type="ARBA" id="ARBA00022490"/>
    </source>
</evidence>
<dbReference type="Pfam" id="PF13185">
    <property type="entry name" value="GAF_2"/>
    <property type="match status" value="1"/>
</dbReference>
<dbReference type="Pfam" id="PF07730">
    <property type="entry name" value="HisKA_3"/>
    <property type="match status" value="1"/>
</dbReference>
<sequence length="605" mass="64633">MLYFDDTTARRVGAEPNGPGTHDLGPAWHDHLVEESDHLLPKLPLDELLAEVQSRLQAVVAARDGVHALLEAVVSIGRELDLETALRRIVEAATELADCRYGALGVIGDDGRLAQFLPVGVSEQEIARIHEWPHGRGLLGLLIAEPETLRLAEISEHAASYGFPDGHPAMHSFLGVPIRIRDEVFGNLYLTEKRDGREFDEQDEIIVKALATAAGIAIGNARLYDATRRRETWLDASAEVTQALLSGTASEEALRLIARHGRGMAGADTSIIVVPEEGGRMLRVLAVDGVDGSDGDGDGGVRDMAFSAEGTLSATVLASGEPRAVPELRRDAAPMPVLDRLPDGPALLVPLGAPPSVRAVLLLAKRRGATPFAEPAVRMLHAFASQAAVGLELADARKAAEEHGLVDDRERIARDLHDVIVQRLFAGAMSLTATARLIDRPDVAARIEHVVEDLDATIRQIRSTIFALQTSKEDRATTLRGRLVTLVESAREQLGFAPGLQLVGELDNAVPDDLAEQLVPVLQEALSNAVRHARATRVDVLVSAAGGVLLLQVADDGVGLPAERHESGLANLAQRAERLGGTFTAGPGQDGGTTVRWAVPLDQES</sequence>
<feature type="region of interest" description="Disordered" evidence="11">
    <location>
        <begin position="586"/>
        <end position="605"/>
    </location>
</feature>
<evidence type="ECO:0000256" key="6">
    <source>
        <dbReference type="ARBA" id="ARBA00022723"/>
    </source>
</evidence>
<dbReference type="RefSeq" id="WP_184823796.1">
    <property type="nucleotide sequence ID" value="NZ_JACHMM010000001.1"/>
</dbReference>
<keyword evidence="15" id="KW-1185">Reference proteome</keyword>
<reference evidence="14 15" key="1">
    <citation type="submission" date="2020-08" db="EMBL/GenBank/DDBJ databases">
        <title>Sequencing the genomes of 1000 actinobacteria strains.</title>
        <authorList>
            <person name="Klenk H.-P."/>
        </authorList>
    </citation>
    <scope>NUCLEOTIDE SEQUENCE [LARGE SCALE GENOMIC DNA]</scope>
    <source>
        <strain evidence="14 15">DSM 102122</strain>
    </source>
</reference>
<evidence type="ECO:0000313" key="15">
    <source>
        <dbReference type="Proteomes" id="UP000542813"/>
    </source>
</evidence>
<dbReference type="Gene3D" id="3.30.565.10">
    <property type="entry name" value="Histidine kinase-like ATPase, C-terminal domain"/>
    <property type="match status" value="1"/>
</dbReference>
<feature type="domain" description="GAF" evidence="12">
    <location>
        <begin position="81"/>
        <end position="228"/>
    </location>
</feature>
<dbReference type="GO" id="GO:0005524">
    <property type="term" value="F:ATP binding"/>
    <property type="evidence" value="ECO:0007669"/>
    <property type="project" value="UniProtKB-ARBA"/>
</dbReference>
<evidence type="ECO:0000256" key="7">
    <source>
        <dbReference type="ARBA" id="ARBA00022777"/>
    </source>
</evidence>
<gene>
    <name evidence="14" type="ORF">HD601_003428</name>
</gene>
<dbReference type="GO" id="GO:0019825">
    <property type="term" value="F:oxygen binding"/>
    <property type="evidence" value="ECO:0007669"/>
    <property type="project" value="UniProtKB-ARBA"/>
</dbReference>
<keyword evidence="5" id="KW-0808">Transferase</keyword>
<evidence type="ECO:0000256" key="8">
    <source>
        <dbReference type="ARBA" id="ARBA00022842"/>
    </source>
</evidence>
<keyword evidence="10" id="KW-0902">Two-component regulatory system</keyword>
<organism evidence="14 15">
    <name type="scientific">Jiangella mangrovi</name>
    <dbReference type="NCBI Taxonomy" id="1524084"/>
    <lineage>
        <taxon>Bacteria</taxon>
        <taxon>Bacillati</taxon>
        <taxon>Actinomycetota</taxon>
        <taxon>Actinomycetes</taxon>
        <taxon>Jiangellales</taxon>
        <taxon>Jiangellaceae</taxon>
        <taxon>Jiangella</taxon>
    </lineage>
</organism>
<dbReference type="GO" id="GO:0046983">
    <property type="term" value="F:protein dimerization activity"/>
    <property type="evidence" value="ECO:0007669"/>
    <property type="project" value="InterPro"/>
</dbReference>
<keyword evidence="8" id="KW-0460">Magnesium</keyword>
<dbReference type="GO" id="GO:0016020">
    <property type="term" value="C:membrane"/>
    <property type="evidence" value="ECO:0007669"/>
    <property type="project" value="InterPro"/>
</dbReference>
<dbReference type="SMART" id="SM00387">
    <property type="entry name" value="HATPase_c"/>
    <property type="match status" value="1"/>
</dbReference>
<dbReference type="GO" id="GO:0070483">
    <property type="term" value="P:detection of hypoxia"/>
    <property type="evidence" value="ECO:0007669"/>
    <property type="project" value="UniProtKB-ARBA"/>
</dbReference>
<dbReference type="InterPro" id="IPR003018">
    <property type="entry name" value="GAF"/>
</dbReference>
<evidence type="ECO:0000256" key="9">
    <source>
        <dbReference type="ARBA" id="ARBA00023004"/>
    </source>
</evidence>
<evidence type="ECO:0000256" key="2">
    <source>
        <dbReference type="ARBA" id="ARBA00001971"/>
    </source>
</evidence>
<evidence type="ECO:0000259" key="12">
    <source>
        <dbReference type="SMART" id="SM00065"/>
    </source>
</evidence>
<keyword evidence="9" id="KW-0408">Iron</keyword>
<protein>
    <submittedName>
        <fullName evidence="14">Signal transduction histidine kinase</fullName>
    </submittedName>
</protein>
<accession>A0A7W9GRS6</accession>
<evidence type="ECO:0000256" key="11">
    <source>
        <dbReference type="SAM" id="MobiDB-lite"/>
    </source>
</evidence>
<feature type="domain" description="GAF" evidence="12">
    <location>
        <begin position="249"/>
        <end position="401"/>
    </location>
</feature>
<keyword evidence="3" id="KW-0963">Cytoplasm</keyword>
<comment type="cofactor">
    <cofactor evidence="2">
        <name>heme</name>
        <dbReference type="ChEBI" id="CHEBI:30413"/>
    </cofactor>
</comment>
<dbReference type="EMBL" id="JACHMM010000001">
    <property type="protein sequence ID" value="MBB5788853.1"/>
    <property type="molecule type" value="Genomic_DNA"/>
</dbReference>
<feature type="region of interest" description="Disordered" evidence="11">
    <location>
        <begin position="1"/>
        <end position="22"/>
    </location>
</feature>
<dbReference type="FunFam" id="3.30.450.40:FF:000052">
    <property type="entry name" value="Oxygen sensor histidine kinase response regulator DevS/DosS"/>
    <property type="match status" value="1"/>
</dbReference>
<evidence type="ECO:0000259" key="13">
    <source>
        <dbReference type="SMART" id="SM00387"/>
    </source>
</evidence>
<evidence type="ECO:0000313" key="14">
    <source>
        <dbReference type="EMBL" id="MBB5788853.1"/>
    </source>
</evidence>
<evidence type="ECO:0000256" key="10">
    <source>
        <dbReference type="ARBA" id="ARBA00023012"/>
    </source>
</evidence>
<dbReference type="SUPFAM" id="SSF55874">
    <property type="entry name" value="ATPase domain of HSP90 chaperone/DNA topoisomerase II/histidine kinase"/>
    <property type="match status" value="1"/>
</dbReference>
<dbReference type="PANTHER" id="PTHR24421:SF56">
    <property type="entry name" value="OXYGEN SENSOR HISTIDINE KINASE RESPONSE REGULATOR DOST"/>
    <property type="match status" value="1"/>
</dbReference>
<dbReference type="Pfam" id="PF02518">
    <property type="entry name" value="HATPase_c"/>
    <property type="match status" value="1"/>
</dbReference>